<feature type="region of interest" description="Disordered" evidence="1">
    <location>
        <begin position="1"/>
        <end position="37"/>
    </location>
</feature>
<comment type="caution">
    <text evidence="2">The sequence shown here is derived from an EMBL/GenBank/DDBJ whole genome shotgun (WGS) entry which is preliminary data.</text>
</comment>
<evidence type="ECO:0000313" key="2">
    <source>
        <dbReference type="EMBL" id="OGK50184.1"/>
    </source>
</evidence>
<reference evidence="2 3" key="1">
    <citation type="journal article" date="2016" name="Nat. Commun.">
        <title>Thousands of microbial genomes shed light on interconnected biogeochemical processes in an aquifer system.</title>
        <authorList>
            <person name="Anantharaman K."/>
            <person name="Brown C.T."/>
            <person name="Hug L.A."/>
            <person name="Sharon I."/>
            <person name="Castelle C.J."/>
            <person name="Probst A.J."/>
            <person name="Thomas B.C."/>
            <person name="Singh A."/>
            <person name="Wilkins M.J."/>
            <person name="Karaoz U."/>
            <person name="Brodie E.L."/>
            <person name="Williams K.H."/>
            <person name="Hubbard S.S."/>
            <person name="Banfield J.F."/>
        </authorList>
    </citation>
    <scope>NUCLEOTIDE SEQUENCE [LARGE SCALE GENOMIC DNA]</scope>
</reference>
<accession>A0A1F7J3M4</accession>
<organism evidence="2 3">
    <name type="scientific">Candidatus Roizmanbacteria bacterium RIFCSPLOWO2_01_FULL_40_42</name>
    <dbReference type="NCBI Taxonomy" id="1802066"/>
    <lineage>
        <taxon>Bacteria</taxon>
        <taxon>Candidatus Roizmaniibacteriota</taxon>
    </lineage>
</organism>
<sequence>MDSKEIWDKMKDAKTRTATRKHDENEAQTQQRKEVEEGVTKIREARAKIHETARSERDEVTEKIFNRIIEIYQSLAEHDPVIRRYVDEEARIMAKKAKATTEKDKKYDPNDWRVRLITVAGFPALQWGDKFELTDEDRAVLQQEVKPLVRPNRKDIPDEVVEHNYWYIDTKFDVPRTNSRDTATVEGIPFEDFLTDPTRVLDVIAQKLRKPMRVHTTHKKGEDFWKPIMPPVSPLMKSK</sequence>
<protein>
    <submittedName>
        <fullName evidence="2">Uncharacterized protein</fullName>
    </submittedName>
</protein>
<evidence type="ECO:0000256" key="1">
    <source>
        <dbReference type="SAM" id="MobiDB-lite"/>
    </source>
</evidence>
<name>A0A1F7J3M4_9BACT</name>
<gene>
    <name evidence="2" type="ORF">A3B50_00150</name>
</gene>
<proteinExistence type="predicted"/>
<evidence type="ECO:0000313" key="3">
    <source>
        <dbReference type="Proteomes" id="UP000178558"/>
    </source>
</evidence>
<dbReference type="AlphaFoldDB" id="A0A1F7J3M4"/>
<dbReference type="Proteomes" id="UP000178558">
    <property type="component" value="Unassembled WGS sequence"/>
</dbReference>
<dbReference type="EMBL" id="MGAQ01000020">
    <property type="protein sequence ID" value="OGK50184.1"/>
    <property type="molecule type" value="Genomic_DNA"/>
</dbReference>